<dbReference type="AlphaFoldDB" id="A0AA88J149"/>
<keyword evidence="6" id="KW-1185">Reference proteome</keyword>
<organism evidence="5 6">
    <name type="scientific">Ficus carica</name>
    <name type="common">Common fig</name>
    <dbReference type="NCBI Taxonomy" id="3494"/>
    <lineage>
        <taxon>Eukaryota</taxon>
        <taxon>Viridiplantae</taxon>
        <taxon>Streptophyta</taxon>
        <taxon>Embryophyta</taxon>
        <taxon>Tracheophyta</taxon>
        <taxon>Spermatophyta</taxon>
        <taxon>Magnoliopsida</taxon>
        <taxon>eudicotyledons</taxon>
        <taxon>Gunneridae</taxon>
        <taxon>Pentapetalae</taxon>
        <taxon>rosids</taxon>
        <taxon>fabids</taxon>
        <taxon>Rosales</taxon>
        <taxon>Moraceae</taxon>
        <taxon>Ficeae</taxon>
        <taxon>Ficus</taxon>
    </lineage>
</organism>
<dbReference type="InterPro" id="IPR041118">
    <property type="entry name" value="Rx_N"/>
</dbReference>
<dbReference type="GO" id="GO:0000166">
    <property type="term" value="F:nucleotide binding"/>
    <property type="evidence" value="ECO:0007669"/>
    <property type="project" value="UniProtKB-KW"/>
</dbReference>
<dbReference type="InterPro" id="IPR038005">
    <property type="entry name" value="RX-like_CC"/>
</dbReference>
<evidence type="ECO:0000259" key="4">
    <source>
        <dbReference type="Pfam" id="PF18052"/>
    </source>
</evidence>
<evidence type="ECO:0000313" key="5">
    <source>
        <dbReference type="EMBL" id="GMN59092.1"/>
    </source>
</evidence>
<evidence type="ECO:0000313" key="6">
    <source>
        <dbReference type="Proteomes" id="UP001187192"/>
    </source>
</evidence>
<proteinExistence type="predicted"/>
<dbReference type="Proteomes" id="UP001187192">
    <property type="component" value="Unassembled WGS sequence"/>
</dbReference>
<gene>
    <name evidence="5" type="ORF">TIFTF001_028187</name>
</gene>
<dbReference type="Gene3D" id="1.20.5.4130">
    <property type="match status" value="1"/>
</dbReference>
<name>A0AA88J149_FICCA</name>
<dbReference type="EMBL" id="BTGU01000084">
    <property type="protein sequence ID" value="GMN59092.1"/>
    <property type="molecule type" value="Genomic_DNA"/>
</dbReference>
<dbReference type="GO" id="GO:0006952">
    <property type="term" value="P:defense response"/>
    <property type="evidence" value="ECO:0007669"/>
    <property type="project" value="UniProtKB-KW"/>
</dbReference>
<dbReference type="CDD" id="cd14798">
    <property type="entry name" value="RX-CC_like"/>
    <property type="match status" value="1"/>
</dbReference>
<keyword evidence="1" id="KW-0677">Repeat</keyword>
<comment type="caution">
    <text evidence="5">The sequence shown here is derived from an EMBL/GenBank/DDBJ whole genome shotgun (WGS) entry which is preliminary data.</text>
</comment>
<reference evidence="5" key="1">
    <citation type="submission" date="2023-07" db="EMBL/GenBank/DDBJ databases">
        <title>draft genome sequence of fig (Ficus carica).</title>
        <authorList>
            <person name="Takahashi T."/>
            <person name="Nishimura K."/>
        </authorList>
    </citation>
    <scope>NUCLEOTIDE SEQUENCE</scope>
</reference>
<evidence type="ECO:0000256" key="1">
    <source>
        <dbReference type="ARBA" id="ARBA00022737"/>
    </source>
</evidence>
<evidence type="ECO:0000256" key="2">
    <source>
        <dbReference type="ARBA" id="ARBA00022741"/>
    </source>
</evidence>
<sequence>MAEDIVGVVKDRLLSLLREEASLLRDVAKEVAEIANELEDIHSVLKDAEKKAETEGDDVSYGVKAWVQELREVAFEVEDVVTEYTHHMERRQPYPYQWGSREFLRQIACFLFFFCSRLEQRHDLAWQIQDIKVRLIRIHERSKTYGFINSIQQGSTSSDTLNVVTSYDPRRSSRYIH</sequence>
<accession>A0AA88J149</accession>
<dbReference type="PANTHER" id="PTHR19338">
    <property type="entry name" value="TRANSLOCASE OF INNER MITOCHONDRIAL MEMBRANE 13 HOMOLOG"/>
    <property type="match status" value="1"/>
</dbReference>
<protein>
    <recommendedName>
        <fullName evidence="4">Disease resistance N-terminal domain-containing protein</fullName>
    </recommendedName>
</protein>
<keyword evidence="2" id="KW-0547">Nucleotide-binding</keyword>
<dbReference type="PANTHER" id="PTHR19338:SF32">
    <property type="entry name" value="OS06G0287500 PROTEIN"/>
    <property type="match status" value="1"/>
</dbReference>
<evidence type="ECO:0000256" key="3">
    <source>
        <dbReference type="ARBA" id="ARBA00022821"/>
    </source>
</evidence>
<keyword evidence="3" id="KW-0611">Plant defense</keyword>
<dbReference type="Pfam" id="PF18052">
    <property type="entry name" value="Rx_N"/>
    <property type="match status" value="1"/>
</dbReference>
<feature type="domain" description="Disease resistance N-terminal" evidence="4">
    <location>
        <begin position="5"/>
        <end position="97"/>
    </location>
</feature>